<accession>A0A242K8Z6</accession>
<evidence type="ECO:0000256" key="2">
    <source>
        <dbReference type="ARBA" id="ARBA00022801"/>
    </source>
</evidence>
<dbReference type="InterPro" id="IPR000868">
    <property type="entry name" value="Isochorismatase-like_dom"/>
</dbReference>
<reference evidence="5" key="3">
    <citation type="submission" date="2024-03" db="EMBL/GenBank/DDBJ databases">
        <title>The Genome Sequence of Enterococcus sp. DIV0242b.</title>
        <authorList>
            <consortium name="The Broad Institute Genomics Platform"/>
            <consortium name="The Broad Institute Microbial Omics Core"/>
            <consortium name="The Broad Institute Genomic Center for Infectious Diseases"/>
            <person name="Earl A."/>
            <person name="Manson A."/>
            <person name="Gilmore M."/>
            <person name="Schwartman J."/>
            <person name="Shea T."/>
            <person name="Abouelleil A."/>
            <person name="Cao P."/>
            <person name="Chapman S."/>
            <person name="Cusick C."/>
            <person name="Young S."/>
            <person name="Neafsey D."/>
            <person name="Nusbaum C."/>
            <person name="Birren B."/>
        </authorList>
    </citation>
    <scope>NUCLEOTIDE SEQUENCE</scope>
    <source>
        <strain evidence="5">9E7_DIV0242</strain>
    </source>
</reference>
<reference evidence="4" key="1">
    <citation type="submission" date="2017-05" db="EMBL/GenBank/DDBJ databases">
        <title>The Genome Sequence of Enterococcus sp. 9E7_DIV0242.</title>
        <authorList>
            <consortium name="The Broad Institute Genomics Platform"/>
            <consortium name="The Broad Institute Genomic Center for Infectious Diseases"/>
            <person name="Earl A."/>
            <person name="Manson A."/>
            <person name="Schwartman J."/>
            <person name="Gilmore M."/>
            <person name="Abouelleil A."/>
            <person name="Cao P."/>
            <person name="Chapman S."/>
            <person name="Cusick C."/>
            <person name="Shea T."/>
            <person name="Young S."/>
            <person name="Neafsey D."/>
            <person name="Nusbaum C."/>
            <person name="Birren B."/>
        </authorList>
    </citation>
    <scope>NUCLEOTIDE SEQUENCE [LARGE SCALE GENOMIC DNA]</scope>
    <source>
        <strain evidence="4">9E7_DIV0242</strain>
    </source>
</reference>
<evidence type="ECO:0000313" key="4">
    <source>
        <dbReference type="EMBL" id="OTP17641.1"/>
    </source>
</evidence>
<protein>
    <recommendedName>
        <fullName evidence="3">Isochorismatase-like domain-containing protein</fullName>
    </recommendedName>
</protein>
<dbReference type="GO" id="GO:0016787">
    <property type="term" value="F:hydrolase activity"/>
    <property type="evidence" value="ECO:0007669"/>
    <property type="project" value="UniProtKB-KW"/>
</dbReference>
<evidence type="ECO:0000259" key="3">
    <source>
        <dbReference type="Pfam" id="PF00857"/>
    </source>
</evidence>
<proteinExistence type="inferred from homology"/>
<comment type="similarity">
    <text evidence="1">Belongs to the isochorismatase family.</text>
</comment>
<name>A0A242K8Z6_9ENTE</name>
<dbReference type="InterPro" id="IPR036380">
    <property type="entry name" value="Isochorismatase-like_sf"/>
</dbReference>
<dbReference type="CDD" id="cd00431">
    <property type="entry name" value="cysteine_hydrolases"/>
    <property type="match status" value="1"/>
</dbReference>
<dbReference type="OrthoDB" id="9785724at2"/>
<evidence type="ECO:0000256" key="1">
    <source>
        <dbReference type="ARBA" id="ARBA00006336"/>
    </source>
</evidence>
<evidence type="ECO:0000313" key="5">
    <source>
        <dbReference type="EMBL" id="WYJ91250.1"/>
    </source>
</evidence>
<dbReference type="PANTHER" id="PTHR43540:SF6">
    <property type="entry name" value="ISOCHORISMATASE-LIKE DOMAIN-CONTAINING PROTEIN"/>
    <property type="match status" value="1"/>
</dbReference>
<dbReference type="Pfam" id="PF00857">
    <property type="entry name" value="Isochorismatase"/>
    <property type="match status" value="1"/>
</dbReference>
<keyword evidence="2" id="KW-0378">Hydrolase</keyword>
<feature type="domain" description="Isochorismatase-like" evidence="3">
    <location>
        <begin position="5"/>
        <end position="157"/>
    </location>
</feature>
<organism evidence="4">
    <name type="scientific">Candidatus Enterococcus clewellii</name>
    <dbReference type="NCBI Taxonomy" id="1834193"/>
    <lineage>
        <taxon>Bacteria</taxon>
        <taxon>Bacillati</taxon>
        <taxon>Bacillota</taxon>
        <taxon>Bacilli</taxon>
        <taxon>Lactobacillales</taxon>
        <taxon>Enterococcaceae</taxon>
        <taxon>Enterococcus</taxon>
    </lineage>
</organism>
<dbReference type="InterPro" id="IPR050272">
    <property type="entry name" value="Isochorismatase-like_hydrls"/>
</dbReference>
<sequence length="163" mass="18296">MKKEALVIIDIQNDITKNYKEIIDTINTAIDWAVAKDMPIVYIRHENLSAGTRTFKTGTHGAELASDLKVVSENVFTKYKGNALTSEEFSRFISDNEITDFIITGADAVACVKSTCYNMRKAGYGVTVLRDCITSYDKRKLDEMLRYYESKGSVISELNELVG</sequence>
<gene>
    <name evidence="4" type="ORF">A5888_001779</name>
    <name evidence="5" type="ORF">A5888_003018</name>
</gene>
<dbReference type="AlphaFoldDB" id="A0A242K8Z6"/>
<dbReference type="EMBL" id="CP147247">
    <property type="protein sequence ID" value="WYJ91250.1"/>
    <property type="molecule type" value="Genomic_DNA"/>
</dbReference>
<evidence type="ECO:0000313" key="6">
    <source>
        <dbReference type="Proteomes" id="UP000195141"/>
    </source>
</evidence>
<dbReference type="PANTHER" id="PTHR43540">
    <property type="entry name" value="PEROXYUREIDOACRYLATE/UREIDOACRYLATE AMIDOHYDROLASE-RELATED"/>
    <property type="match status" value="1"/>
</dbReference>
<reference evidence="5" key="2">
    <citation type="submission" date="2017-05" db="EMBL/GenBank/DDBJ databases">
        <authorList>
            <consortium name="The Broad Institute Genomics Platform"/>
            <consortium name="The Broad Institute Genomic Center for Infectious Diseases"/>
            <person name="Earl A."/>
            <person name="Manson A."/>
            <person name="Schwartman J."/>
            <person name="Gilmore M."/>
            <person name="Abouelleil A."/>
            <person name="Cao P."/>
            <person name="Chapman S."/>
            <person name="Cusick C."/>
            <person name="Shea T."/>
            <person name="Young S."/>
            <person name="Neafsey D."/>
            <person name="Nusbaum C."/>
            <person name="Birren B."/>
        </authorList>
    </citation>
    <scope>NUCLEOTIDE SEQUENCE</scope>
    <source>
        <strain evidence="5">9E7_DIV0242</strain>
    </source>
</reference>
<dbReference type="Proteomes" id="UP000195141">
    <property type="component" value="Chromosome"/>
</dbReference>
<dbReference type="EMBL" id="NGMM01000002">
    <property type="protein sequence ID" value="OTP17641.1"/>
    <property type="molecule type" value="Genomic_DNA"/>
</dbReference>
<dbReference type="RefSeq" id="WP_086348836.1">
    <property type="nucleotide sequence ID" value="NZ_CP147247.1"/>
</dbReference>
<dbReference type="Gene3D" id="3.40.50.850">
    <property type="entry name" value="Isochorismatase-like"/>
    <property type="match status" value="1"/>
</dbReference>
<dbReference type="SUPFAM" id="SSF52499">
    <property type="entry name" value="Isochorismatase-like hydrolases"/>
    <property type="match status" value="1"/>
</dbReference>
<keyword evidence="6" id="KW-1185">Reference proteome</keyword>